<proteinExistence type="predicted"/>
<keyword evidence="1" id="KW-0175">Coiled coil</keyword>
<evidence type="ECO:0000313" key="5">
    <source>
        <dbReference type="EMBL" id="GEU67918.1"/>
    </source>
</evidence>
<reference evidence="5" key="1">
    <citation type="journal article" date="2019" name="Sci. Rep.">
        <title>Draft genome of Tanacetum cinerariifolium, the natural source of mosquito coil.</title>
        <authorList>
            <person name="Yamashiro T."/>
            <person name="Shiraishi A."/>
            <person name="Satake H."/>
            <person name="Nakayama K."/>
        </authorList>
    </citation>
    <scope>NUCLEOTIDE SEQUENCE</scope>
</reference>
<organism evidence="5">
    <name type="scientific">Tanacetum cinerariifolium</name>
    <name type="common">Dalmatian daisy</name>
    <name type="synonym">Chrysanthemum cinerariifolium</name>
    <dbReference type="NCBI Taxonomy" id="118510"/>
    <lineage>
        <taxon>Eukaryota</taxon>
        <taxon>Viridiplantae</taxon>
        <taxon>Streptophyta</taxon>
        <taxon>Embryophyta</taxon>
        <taxon>Tracheophyta</taxon>
        <taxon>Spermatophyta</taxon>
        <taxon>Magnoliopsida</taxon>
        <taxon>eudicotyledons</taxon>
        <taxon>Gunneridae</taxon>
        <taxon>Pentapetalae</taxon>
        <taxon>asterids</taxon>
        <taxon>campanulids</taxon>
        <taxon>Asterales</taxon>
        <taxon>Asteraceae</taxon>
        <taxon>Asteroideae</taxon>
        <taxon>Anthemideae</taxon>
        <taxon>Anthemidinae</taxon>
        <taxon>Tanacetum</taxon>
    </lineage>
</organism>
<dbReference type="Pfam" id="PF25597">
    <property type="entry name" value="SH3_retrovirus"/>
    <property type="match status" value="1"/>
</dbReference>
<feature type="domain" description="Reverse transcriptase Ty1/copia-type" evidence="3">
    <location>
        <begin position="636"/>
        <end position="693"/>
    </location>
</feature>
<evidence type="ECO:0000259" key="3">
    <source>
        <dbReference type="Pfam" id="PF07727"/>
    </source>
</evidence>
<evidence type="ECO:0000259" key="4">
    <source>
        <dbReference type="Pfam" id="PF25597"/>
    </source>
</evidence>
<accession>A0A6L2M1P2</accession>
<dbReference type="PANTHER" id="PTHR11439:SF495">
    <property type="entry name" value="REVERSE TRANSCRIPTASE, RNA-DEPENDENT DNA POLYMERASE-RELATED"/>
    <property type="match status" value="1"/>
</dbReference>
<protein>
    <submittedName>
        <fullName evidence="5">Uncharacterized protein</fullName>
    </submittedName>
</protein>
<feature type="region of interest" description="Disordered" evidence="2">
    <location>
        <begin position="944"/>
        <end position="991"/>
    </location>
</feature>
<feature type="domain" description="Retroviral polymerase SH3-like" evidence="4">
    <location>
        <begin position="305"/>
        <end position="358"/>
    </location>
</feature>
<feature type="region of interest" description="Disordered" evidence="2">
    <location>
        <begin position="443"/>
        <end position="476"/>
    </location>
</feature>
<feature type="compositionally biased region" description="Low complexity" evidence="2">
    <location>
        <begin position="147"/>
        <end position="156"/>
    </location>
</feature>
<evidence type="ECO:0000256" key="1">
    <source>
        <dbReference type="SAM" id="Coils"/>
    </source>
</evidence>
<evidence type="ECO:0000256" key="2">
    <source>
        <dbReference type="SAM" id="MobiDB-lite"/>
    </source>
</evidence>
<feature type="coiled-coil region" evidence="1">
    <location>
        <begin position="1008"/>
        <end position="1049"/>
    </location>
</feature>
<dbReference type="InterPro" id="IPR057670">
    <property type="entry name" value="SH3_retrovirus"/>
</dbReference>
<comment type="caution">
    <text evidence="5">The sequence shown here is derived from an EMBL/GenBank/DDBJ whole genome shotgun (WGS) entry which is preliminary data.</text>
</comment>
<name>A0A6L2M1P2_TANCI</name>
<feature type="region of interest" description="Disordered" evidence="2">
    <location>
        <begin position="142"/>
        <end position="176"/>
    </location>
</feature>
<gene>
    <name evidence="5" type="ORF">Tci_039896</name>
</gene>
<dbReference type="InterPro" id="IPR013103">
    <property type="entry name" value="RVT_2"/>
</dbReference>
<sequence>MFEKSDIHAQIWKTQRNVHGPTKVKGWKLLESCGVQIITFTSTQLILLVERKYLLTRFTLDQMLNAIRLEVEEESEVSLELLRRGHFARECRSPMDNRNKDTIIRTVPVEVSTSNALVSQCDAVGGYDWSFQAKEEPTNYALMDFTSPGSSSSSGSDNELHSQESDNSVTKNQENDRYKIVANVINVESSKHKTSKDKSKTHRPHAPIIEDWISDSKDETEIEPVTTAVTQSTVKCTRPVKNVFHKAHSPGNKGNAAKASTCWVWKVNKGKQHRASCKSKIVSSISQPLQRSPSIGFMRPFGCPVTILNTLDPLGKFDGKANEGFLVGYFINCKAFRVFNSRTRIVQETLHVIFFENKPNVAGIGPKWIFDIDSLTMSMNYQPVVVGNQPNNNPGIRENLVACKVGKETVSAQQYVLLPLWSSDSQDPKNTDDDVADDAFKVKENENDVHVSANESHKTDKKKHDEKAKRDDKGKSLVDSITGVRDLRAEFEEFSFNSTNKVNGVSEPVNAVGPNPTNSTNSFNTVSLYVSPNFRIARQSSFVDSSKYPDDPDMPALKDIIYSDDEKDVGAEADLSNLETNIPVSPIPTTRVHQDHHVRQIIDDLNLAPQTRSMTRMVKEQGGLHQLNDEDFHTYLPKGKRDIGSKCVFRNKKDERGIVIRNKSRLVAQRYTQEEDIDYDEVFAPVARIEAIREAFTQGPDGEDMDVHLYRLVIGSLMYLTSSRPDIMFAVCACARFQVTPKVSHLHAVKRIFRYLKGKPHLGLWYPKDSPFNLVEYFDSDYAGASLDRKSTTRVNAARHFITVVSYELMLFGLMKVDAVNLMLLGHKLTLSRATTTVEKVNGDVQLQALIDDKKVVVTEAIIRWDLHLDDADGCISAKRTAWNKFSNSKAFAVICLATCRKFNFSKYIFDSIVRNVDSPSKFLMYPRFIQVVLDHQVDDMTTHNTRYKPPVLTQKDTTLTPYDTPPPYQSPTPHDSPLQDQPTTPHASPVPLLTTFMETCATHSQKVAKLEKDKTSQALEILQLKKRVKRLERKKKSKTSGLKRLRRVGAAQRVESSTDTILGAEKDASKQGRKIAASDPDKGITLVDVDTDKEEVAMDAESQERTNLNAASRGVSAVIAPELVSIAEPTVFNDEDATMTMAQTLIKLKAETARILDEKIAPKLHDEEVQKAAIRDEQERADMEKALELQKQLDERENDIDWSDVAEQNMLGYKIEFFNEMTYDEIRPIFEREYNKVHALFKKDKYVQQKKRKKRVADETLLQASFKKLRVAKVSGSESTQEIPTDDPK</sequence>
<dbReference type="EMBL" id="BKCJ010005655">
    <property type="protein sequence ID" value="GEU67918.1"/>
    <property type="molecule type" value="Genomic_DNA"/>
</dbReference>
<dbReference type="Pfam" id="PF07727">
    <property type="entry name" value="RVT_2"/>
    <property type="match status" value="1"/>
</dbReference>
<dbReference type="PANTHER" id="PTHR11439">
    <property type="entry name" value="GAG-POL-RELATED RETROTRANSPOSON"/>
    <property type="match status" value="1"/>
</dbReference>